<evidence type="ECO:0000313" key="2">
    <source>
        <dbReference type="EMBL" id="MBA6156042.1"/>
    </source>
</evidence>
<evidence type="ECO:0000256" key="1">
    <source>
        <dbReference type="SAM" id="SignalP"/>
    </source>
</evidence>
<evidence type="ECO:0008006" key="4">
    <source>
        <dbReference type="Google" id="ProtNLM"/>
    </source>
</evidence>
<gene>
    <name evidence="2" type="ORF">H3Z83_05850</name>
</gene>
<keyword evidence="3" id="KW-1185">Reference proteome</keyword>
<dbReference type="AlphaFoldDB" id="A0A839ALN7"/>
<accession>A0A839ALN7</accession>
<dbReference type="PROSITE" id="PS51257">
    <property type="entry name" value="PROKAR_LIPOPROTEIN"/>
    <property type="match status" value="1"/>
</dbReference>
<evidence type="ECO:0000313" key="3">
    <source>
        <dbReference type="Proteomes" id="UP000563906"/>
    </source>
</evidence>
<name>A0A839ALN7_9FLAO</name>
<dbReference type="RefSeq" id="WP_182124549.1">
    <property type="nucleotide sequence ID" value="NZ_JACGLS010000002.1"/>
</dbReference>
<proteinExistence type="predicted"/>
<feature type="chain" id="PRO_5032520380" description="Lipoprotein" evidence="1">
    <location>
        <begin position="21"/>
        <end position="147"/>
    </location>
</feature>
<keyword evidence="1" id="KW-0732">Signal</keyword>
<reference evidence="2 3" key="1">
    <citation type="submission" date="2020-07" db="EMBL/GenBank/DDBJ databases">
        <title>Bacterium isolated from marine sediment.</title>
        <authorList>
            <person name="Shang D."/>
            <person name="Du Z.-J."/>
        </authorList>
    </citation>
    <scope>NUCLEOTIDE SEQUENCE [LARGE SCALE GENOMIC DNA]</scope>
    <source>
        <strain evidence="2 3">S7007</strain>
    </source>
</reference>
<dbReference type="Proteomes" id="UP000563906">
    <property type="component" value="Unassembled WGS sequence"/>
</dbReference>
<feature type="signal peptide" evidence="1">
    <location>
        <begin position="1"/>
        <end position="20"/>
    </location>
</feature>
<organism evidence="2 3">
    <name type="scientific">Tenacibaculum pelagium</name>
    <dbReference type="NCBI Taxonomy" id="2759527"/>
    <lineage>
        <taxon>Bacteria</taxon>
        <taxon>Pseudomonadati</taxon>
        <taxon>Bacteroidota</taxon>
        <taxon>Flavobacteriia</taxon>
        <taxon>Flavobacteriales</taxon>
        <taxon>Flavobacteriaceae</taxon>
        <taxon>Tenacibaculum</taxon>
    </lineage>
</organism>
<sequence>MKKTYLLLLIISLCSCVSINQNTSNNNEPPLSSLKSNSELDSYYTNLKLLMNKNYYYVHRVFNTSEFEDSKNKIYKNLSRITKNEFEAFLTKSNFKNFNEFKNFFNQFKPISHHKNKFDEKTKKKLTKIENMLDSIINFETQKTRTN</sequence>
<dbReference type="EMBL" id="JACGLS010000002">
    <property type="protein sequence ID" value="MBA6156042.1"/>
    <property type="molecule type" value="Genomic_DNA"/>
</dbReference>
<comment type="caution">
    <text evidence="2">The sequence shown here is derived from an EMBL/GenBank/DDBJ whole genome shotgun (WGS) entry which is preliminary data.</text>
</comment>
<protein>
    <recommendedName>
        <fullName evidence="4">Lipoprotein</fullName>
    </recommendedName>
</protein>